<dbReference type="GO" id="GO:0004177">
    <property type="term" value="F:aminopeptidase activity"/>
    <property type="evidence" value="ECO:0007669"/>
    <property type="project" value="UniProtKB-KW"/>
</dbReference>
<protein>
    <submittedName>
        <fullName evidence="9">Aminopeptidase</fullName>
    </submittedName>
</protein>
<evidence type="ECO:0000256" key="6">
    <source>
        <dbReference type="ARBA" id="ARBA00022833"/>
    </source>
</evidence>
<dbReference type="GO" id="GO:0006508">
    <property type="term" value="P:proteolysis"/>
    <property type="evidence" value="ECO:0007669"/>
    <property type="project" value="UniProtKB-KW"/>
</dbReference>
<sequence>MFSFLRLTALATLLSCGISLPASAAVPAPGQFAEQQLRHIATWFPGRMAGSPAEMLAADYLQQQFAEMGYQSDKRNFNTKAPWRGNDGKTHWRNLTATSVIAARAGAVPQEILVVAHLDTWRPLSEAETEKNLGGLRLQGADDNASGLGVMLELARQLSQTPLHYGIRFVALSAWQNELHGCDDYIARMKAADRKNTLLVIDLNSLIVGDKLYFNSGKNTASAVIKQTRDRALDIAHRYGISADKRPLHSVSSPETNAFDQAGFPLLTVRATNWTLGKKDGSQQRAVSRHFPQGTSHHQTGLDNLNYLDQWLPGRISVRTRDSVRILLPLINELANPPRVKKET</sequence>
<keyword evidence="3" id="KW-0479">Metal-binding</keyword>
<evidence type="ECO:0000256" key="2">
    <source>
        <dbReference type="ARBA" id="ARBA00022670"/>
    </source>
</evidence>
<feature type="signal peptide" evidence="7">
    <location>
        <begin position="1"/>
        <end position="24"/>
    </location>
</feature>
<keyword evidence="4 7" id="KW-0732">Signal</keyword>
<keyword evidence="6" id="KW-0862">Zinc</keyword>
<dbReference type="PANTHER" id="PTHR12147">
    <property type="entry name" value="METALLOPEPTIDASE M28 FAMILY MEMBER"/>
    <property type="match status" value="1"/>
</dbReference>
<organism evidence="9 10">
    <name type="scientific">Mixta gaviniae</name>
    <dbReference type="NCBI Taxonomy" id="665914"/>
    <lineage>
        <taxon>Bacteria</taxon>
        <taxon>Pseudomonadati</taxon>
        <taxon>Pseudomonadota</taxon>
        <taxon>Gammaproteobacteria</taxon>
        <taxon>Enterobacterales</taxon>
        <taxon>Erwiniaceae</taxon>
        <taxon>Mixta</taxon>
    </lineage>
</organism>
<evidence type="ECO:0000256" key="7">
    <source>
        <dbReference type="SAM" id="SignalP"/>
    </source>
</evidence>
<dbReference type="InterPro" id="IPR045175">
    <property type="entry name" value="M28_fam"/>
</dbReference>
<feature type="domain" description="Peptidase M28" evidence="8">
    <location>
        <begin position="100"/>
        <end position="309"/>
    </location>
</feature>
<accession>A0A2L0IJ10</accession>
<proteinExistence type="predicted"/>
<evidence type="ECO:0000256" key="4">
    <source>
        <dbReference type="ARBA" id="ARBA00022729"/>
    </source>
</evidence>
<keyword evidence="1 9" id="KW-0031">Aminopeptidase</keyword>
<evidence type="ECO:0000313" key="9">
    <source>
        <dbReference type="EMBL" id="AUX94560.1"/>
    </source>
</evidence>
<dbReference type="RefSeq" id="WP_104958374.1">
    <property type="nucleotide sequence ID" value="NZ_CP026377.1"/>
</dbReference>
<evidence type="ECO:0000313" key="10">
    <source>
        <dbReference type="Proteomes" id="UP000238365"/>
    </source>
</evidence>
<dbReference type="NCBIfam" id="NF007568">
    <property type="entry name" value="PRK10199.1"/>
    <property type="match status" value="1"/>
</dbReference>
<evidence type="ECO:0000256" key="5">
    <source>
        <dbReference type="ARBA" id="ARBA00022801"/>
    </source>
</evidence>
<evidence type="ECO:0000259" key="8">
    <source>
        <dbReference type="Pfam" id="PF04389"/>
    </source>
</evidence>
<keyword evidence="5" id="KW-0378">Hydrolase</keyword>
<dbReference type="Pfam" id="PF04389">
    <property type="entry name" value="Peptidase_M28"/>
    <property type="match status" value="1"/>
</dbReference>
<feature type="chain" id="PRO_5014798161" evidence="7">
    <location>
        <begin position="25"/>
        <end position="344"/>
    </location>
</feature>
<evidence type="ECO:0000256" key="1">
    <source>
        <dbReference type="ARBA" id="ARBA00022438"/>
    </source>
</evidence>
<evidence type="ECO:0000256" key="3">
    <source>
        <dbReference type="ARBA" id="ARBA00022723"/>
    </source>
</evidence>
<dbReference type="PANTHER" id="PTHR12147:SF56">
    <property type="entry name" value="AMINOPEPTIDASE YDR415C-RELATED"/>
    <property type="match status" value="1"/>
</dbReference>
<name>A0A2L0IJ10_9GAMM</name>
<dbReference type="InterPro" id="IPR007484">
    <property type="entry name" value="Peptidase_M28"/>
</dbReference>
<gene>
    <name evidence="9" type="ORF">C2E15_16785</name>
</gene>
<keyword evidence="2" id="KW-0645">Protease</keyword>
<dbReference type="GO" id="GO:0046872">
    <property type="term" value="F:metal ion binding"/>
    <property type="evidence" value="ECO:0007669"/>
    <property type="project" value="UniProtKB-KW"/>
</dbReference>
<dbReference type="KEGG" id="pgz:C2E15_16785"/>
<dbReference type="SUPFAM" id="SSF53187">
    <property type="entry name" value="Zn-dependent exopeptidases"/>
    <property type="match status" value="1"/>
</dbReference>
<dbReference type="EMBL" id="CP026377">
    <property type="protein sequence ID" value="AUX94560.1"/>
    <property type="molecule type" value="Genomic_DNA"/>
</dbReference>
<dbReference type="Gene3D" id="3.40.630.10">
    <property type="entry name" value="Zn peptidases"/>
    <property type="match status" value="1"/>
</dbReference>
<dbReference type="GO" id="GO:0008235">
    <property type="term" value="F:metalloexopeptidase activity"/>
    <property type="evidence" value="ECO:0007669"/>
    <property type="project" value="InterPro"/>
</dbReference>
<dbReference type="FunFam" id="3.40.630.10:FF:000038">
    <property type="entry name" value="Alkaline phosphatase isozyme conversion"/>
    <property type="match status" value="1"/>
</dbReference>
<dbReference type="Proteomes" id="UP000238365">
    <property type="component" value="Chromosome"/>
</dbReference>
<dbReference type="AlphaFoldDB" id="A0A2L0IJ10"/>
<keyword evidence="10" id="KW-1185">Reference proteome</keyword>
<reference evidence="9 10" key="1">
    <citation type="submission" date="2018-01" db="EMBL/GenBank/DDBJ databases">
        <title>Complete and assembled Genome of Pantoea gaviniae DSM22758T.</title>
        <authorList>
            <person name="Stevens M.J.A."/>
            <person name="Zurfluh K."/>
            <person name="Stephan R."/>
        </authorList>
    </citation>
    <scope>NUCLEOTIDE SEQUENCE [LARGE SCALE GENOMIC DNA]</scope>
    <source>
        <strain evidence="9 10">DSM 22758</strain>
    </source>
</reference>